<dbReference type="EMBL" id="FOZP01000002">
    <property type="protein sequence ID" value="SFS40245.1"/>
    <property type="molecule type" value="Genomic_DNA"/>
</dbReference>
<dbReference type="PROSITE" id="PS50977">
    <property type="entry name" value="HTH_TETR_2"/>
    <property type="match status" value="1"/>
</dbReference>
<evidence type="ECO:0000256" key="1">
    <source>
        <dbReference type="ARBA" id="ARBA00023125"/>
    </source>
</evidence>
<dbReference type="Proteomes" id="UP000199312">
    <property type="component" value="Unassembled WGS sequence"/>
</dbReference>
<feature type="DNA-binding region" description="H-T-H motif" evidence="2">
    <location>
        <begin position="24"/>
        <end position="43"/>
    </location>
</feature>
<reference evidence="5" key="1">
    <citation type="submission" date="2016-10" db="EMBL/GenBank/DDBJ databases">
        <authorList>
            <person name="Varghese N."/>
            <person name="Submissions S."/>
        </authorList>
    </citation>
    <scope>NUCLEOTIDE SEQUENCE [LARGE SCALE GENOMIC DNA]</scope>
    <source>
        <strain evidence="5">DSM 24450</strain>
    </source>
</reference>
<evidence type="ECO:0000313" key="5">
    <source>
        <dbReference type="Proteomes" id="UP000199312"/>
    </source>
</evidence>
<dbReference type="OrthoDB" id="6430772at2"/>
<gene>
    <name evidence="4" type="ORF">SAMN04488006_1091</name>
</gene>
<dbReference type="InterPro" id="IPR001647">
    <property type="entry name" value="HTH_TetR"/>
</dbReference>
<sequence length="187" mass="21862">MDKRELLLEAATKLFVERGLHATPTSAISKEAGVSAGILFHYFKTKDDLIDELYVSIKKEFTATILNNLDKINADLGKLRLIWSNSWNWGLDNDLKFKFLLQLDNTSCSVRVKSHPEIIEKYELFNSLIQQYINKELIKNMDTHFIMGTMFGLITSMITYLTQFPEKRNDQVFIEQAWEMYYNYLKA</sequence>
<dbReference type="STRING" id="593133.SAMN04488006_1091"/>
<keyword evidence="5" id="KW-1185">Reference proteome</keyword>
<dbReference type="PANTHER" id="PTHR30055:SF222">
    <property type="entry name" value="REGULATORY PROTEIN"/>
    <property type="match status" value="1"/>
</dbReference>
<dbReference type="GO" id="GO:0003677">
    <property type="term" value="F:DNA binding"/>
    <property type="evidence" value="ECO:0007669"/>
    <property type="project" value="UniProtKB-UniRule"/>
</dbReference>
<protein>
    <submittedName>
        <fullName evidence="4">Transcriptional regulator, TetR family</fullName>
    </submittedName>
</protein>
<organism evidence="4 5">
    <name type="scientific">Lutibacter maritimus</name>
    <dbReference type="NCBI Taxonomy" id="593133"/>
    <lineage>
        <taxon>Bacteria</taxon>
        <taxon>Pseudomonadati</taxon>
        <taxon>Bacteroidota</taxon>
        <taxon>Flavobacteriia</taxon>
        <taxon>Flavobacteriales</taxon>
        <taxon>Flavobacteriaceae</taxon>
        <taxon>Lutibacter</taxon>
    </lineage>
</organism>
<proteinExistence type="predicted"/>
<dbReference type="PRINTS" id="PR00455">
    <property type="entry name" value="HTHTETR"/>
</dbReference>
<dbReference type="Pfam" id="PF00440">
    <property type="entry name" value="TetR_N"/>
    <property type="match status" value="1"/>
</dbReference>
<dbReference type="AlphaFoldDB" id="A0A1I6PJN0"/>
<dbReference type="InterPro" id="IPR009057">
    <property type="entry name" value="Homeodomain-like_sf"/>
</dbReference>
<dbReference type="RefSeq" id="WP_090223493.1">
    <property type="nucleotide sequence ID" value="NZ_FOZP01000002.1"/>
</dbReference>
<evidence type="ECO:0000256" key="2">
    <source>
        <dbReference type="PROSITE-ProRule" id="PRU00335"/>
    </source>
</evidence>
<feature type="domain" description="HTH tetR-type" evidence="3">
    <location>
        <begin position="1"/>
        <end position="61"/>
    </location>
</feature>
<accession>A0A1I6PJN0</accession>
<dbReference type="InterPro" id="IPR050109">
    <property type="entry name" value="HTH-type_TetR-like_transc_reg"/>
</dbReference>
<dbReference type="Gene3D" id="1.10.357.10">
    <property type="entry name" value="Tetracycline Repressor, domain 2"/>
    <property type="match status" value="1"/>
</dbReference>
<dbReference type="PANTHER" id="PTHR30055">
    <property type="entry name" value="HTH-TYPE TRANSCRIPTIONAL REGULATOR RUTR"/>
    <property type="match status" value="1"/>
</dbReference>
<evidence type="ECO:0000313" key="4">
    <source>
        <dbReference type="EMBL" id="SFS40245.1"/>
    </source>
</evidence>
<evidence type="ECO:0000259" key="3">
    <source>
        <dbReference type="PROSITE" id="PS50977"/>
    </source>
</evidence>
<dbReference type="SUPFAM" id="SSF46689">
    <property type="entry name" value="Homeodomain-like"/>
    <property type="match status" value="1"/>
</dbReference>
<name>A0A1I6PJN0_9FLAO</name>
<keyword evidence="1 2" id="KW-0238">DNA-binding</keyword>